<feature type="transmembrane region" description="Helical" evidence="1">
    <location>
        <begin position="26"/>
        <end position="48"/>
    </location>
</feature>
<name>A0A2T6SRE0_HELPX</name>
<dbReference type="EMBL" id="QBQB01000142">
    <property type="protein sequence ID" value="PUD39441.1"/>
    <property type="molecule type" value="Genomic_DNA"/>
</dbReference>
<dbReference type="InterPro" id="IPR032816">
    <property type="entry name" value="VTT_dom"/>
</dbReference>
<feature type="transmembrane region" description="Helical" evidence="1">
    <location>
        <begin position="140"/>
        <end position="161"/>
    </location>
</feature>
<gene>
    <name evidence="3" type="ORF">C2R92_04825</name>
</gene>
<feature type="transmembrane region" description="Helical" evidence="1">
    <location>
        <begin position="60"/>
        <end position="82"/>
    </location>
</feature>
<dbReference type="InterPro" id="IPR051311">
    <property type="entry name" value="DedA_domain"/>
</dbReference>
<feature type="domain" description="VTT" evidence="2">
    <location>
        <begin position="48"/>
        <end position="156"/>
    </location>
</feature>
<feature type="transmembrane region" description="Helical" evidence="1">
    <location>
        <begin position="173"/>
        <end position="195"/>
    </location>
</feature>
<dbReference type="Pfam" id="PF09335">
    <property type="entry name" value="VTT_dom"/>
    <property type="match status" value="1"/>
</dbReference>
<evidence type="ECO:0000313" key="3">
    <source>
        <dbReference type="EMBL" id="PUD39441.1"/>
    </source>
</evidence>
<dbReference type="Proteomes" id="UP000244660">
    <property type="component" value="Unassembled WGS sequence"/>
</dbReference>
<keyword evidence="1" id="KW-0812">Transmembrane</keyword>
<sequence length="204" mass="23787">MKMRKLKRGFLMQEALLRFQEGFKEWGYLILFLYSLGGGYVGIVIASILSATTHALDIKITILVAFLGNMVGSGALVVFARYQKREFLKYFHKHRRKLALASLWVKRYAFLMIFVNKYLYGIKSVVPLAVGFSKYPLKRFLWLNVLSSFLWALIVGSVSFQASDWVKTLYERLSHYTSFFVISFVLIALLIWFLLKRYSRKMGF</sequence>
<keyword evidence="1" id="KW-1133">Transmembrane helix</keyword>
<dbReference type="PANTHER" id="PTHR42709:SF2">
    <property type="entry name" value="INNER MEMBRANE PROTEIN YOHD"/>
    <property type="match status" value="1"/>
</dbReference>
<dbReference type="PANTHER" id="PTHR42709">
    <property type="entry name" value="ALKALINE PHOSPHATASE LIKE PROTEIN"/>
    <property type="match status" value="1"/>
</dbReference>
<evidence type="ECO:0000313" key="4">
    <source>
        <dbReference type="Proteomes" id="UP000244660"/>
    </source>
</evidence>
<comment type="caution">
    <text evidence="3">The sequence shown here is derived from an EMBL/GenBank/DDBJ whole genome shotgun (WGS) entry which is preliminary data.</text>
</comment>
<dbReference type="AlphaFoldDB" id="A0A2T6SRE0"/>
<evidence type="ECO:0000259" key="2">
    <source>
        <dbReference type="Pfam" id="PF09335"/>
    </source>
</evidence>
<organism evidence="3 4">
    <name type="scientific">Helicobacter pylori</name>
    <name type="common">Campylobacter pylori</name>
    <dbReference type="NCBI Taxonomy" id="210"/>
    <lineage>
        <taxon>Bacteria</taxon>
        <taxon>Pseudomonadati</taxon>
        <taxon>Campylobacterota</taxon>
        <taxon>Epsilonproteobacteria</taxon>
        <taxon>Campylobacterales</taxon>
        <taxon>Helicobacteraceae</taxon>
        <taxon>Helicobacter</taxon>
    </lineage>
</organism>
<evidence type="ECO:0000256" key="1">
    <source>
        <dbReference type="SAM" id="Phobius"/>
    </source>
</evidence>
<keyword evidence="1" id="KW-0472">Membrane</keyword>
<protein>
    <submittedName>
        <fullName evidence="3">DedA family protein</fullName>
    </submittedName>
</protein>
<accession>A0A2T6SRE0</accession>
<reference evidence="3 4" key="1">
    <citation type="submission" date="2018-01" db="EMBL/GenBank/DDBJ databases">
        <title>Helicobacter pylori genome-wide association study shows promise for predicting gastric cancer risk.</title>
        <authorList>
            <person name="Berthenet E."/>
            <person name="Yahara K."/>
            <person name="Thorell K."/>
            <person name="Pascoe B."/>
            <person name="Meric G."/>
            <person name="Mikhail J.M."/>
            <person name="Engstrand L."/>
            <person name="Enroth H."/>
            <person name="Burette A."/>
            <person name="Megraud F."/>
            <person name="Atherton J."/>
            <person name="Smith S."/>
            <person name="Wilkinson T.S."/>
            <person name="Hitchings M.D."/>
            <person name="Falush D."/>
            <person name="Sheppard S.K."/>
        </authorList>
    </citation>
    <scope>NUCLEOTIDE SEQUENCE [LARGE SCALE GENOMIC DNA]</scope>
    <source>
        <strain evidence="3 4">462</strain>
    </source>
</reference>
<proteinExistence type="predicted"/>
<dbReference type="GO" id="GO:0005886">
    <property type="term" value="C:plasma membrane"/>
    <property type="evidence" value="ECO:0007669"/>
    <property type="project" value="TreeGrafter"/>
</dbReference>